<name>A0A2X0PJJ2_9BASI</name>
<evidence type="ECO:0000313" key="1">
    <source>
        <dbReference type="EMBL" id="SGZ11940.1"/>
    </source>
</evidence>
<organism evidence="1 2">
    <name type="scientific">Microbotryum silenes-dioicae</name>
    <dbReference type="NCBI Taxonomy" id="796604"/>
    <lineage>
        <taxon>Eukaryota</taxon>
        <taxon>Fungi</taxon>
        <taxon>Dikarya</taxon>
        <taxon>Basidiomycota</taxon>
        <taxon>Pucciniomycotina</taxon>
        <taxon>Microbotryomycetes</taxon>
        <taxon>Microbotryales</taxon>
        <taxon>Microbotryaceae</taxon>
        <taxon>Microbotryum</taxon>
    </lineage>
</organism>
<keyword evidence="2" id="KW-1185">Reference proteome</keyword>
<accession>A0A2X0PJJ2</accession>
<evidence type="ECO:0000313" key="2">
    <source>
        <dbReference type="Proteomes" id="UP000249464"/>
    </source>
</evidence>
<dbReference type="AlphaFoldDB" id="A0A2X0PJJ2"/>
<gene>
    <name evidence="1" type="primary">BQ5605_C028g10467</name>
    <name evidence="1" type="ORF">BQ5605_C028G10467</name>
</gene>
<sequence>MDSPLTVSLELFDIASNAARSAAIPVGRGPPFGPLLFPQGVLFQRYQPPDTFREYLDFSLRRSDDKGFRSTPPTIFNCSRLYFYLSPAEALAGHYIDILLRHIYYGPFSTGPYFSCSYGYRCLFRLGVGESP</sequence>
<proteinExistence type="predicted"/>
<reference evidence="1 2" key="1">
    <citation type="submission" date="2016-11" db="EMBL/GenBank/DDBJ databases">
        <authorList>
            <person name="Jaros S."/>
            <person name="Januszkiewicz K."/>
            <person name="Wedrychowicz H."/>
        </authorList>
    </citation>
    <scope>NUCLEOTIDE SEQUENCE [LARGE SCALE GENOMIC DNA]</scope>
</reference>
<dbReference type="Proteomes" id="UP000249464">
    <property type="component" value="Unassembled WGS sequence"/>
</dbReference>
<dbReference type="EMBL" id="FQNC01000080">
    <property type="protein sequence ID" value="SGZ11940.1"/>
    <property type="molecule type" value="Genomic_DNA"/>
</dbReference>
<protein>
    <submittedName>
        <fullName evidence="1">BQ5605_C028g10467 protein</fullName>
    </submittedName>
</protein>